<keyword evidence="4" id="KW-1185">Reference proteome</keyword>
<dbReference type="AlphaFoldDB" id="A0AAD3H5Y4"/>
<protein>
    <recommendedName>
        <fullName evidence="5">Sulfotransferase domain-containing protein</fullName>
    </recommendedName>
</protein>
<dbReference type="EMBL" id="BLLK01000045">
    <property type="protein sequence ID" value="GFH51827.1"/>
    <property type="molecule type" value="Genomic_DNA"/>
</dbReference>
<evidence type="ECO:0000256" key="1">
    <source>
        <dbReference type="SAM" id="MobiDB-lite"/>
    </source>
</evidence>
<dbReference type="GO" id="GO:0008146">
    <property type="term" value="F:sulfotransferase activity"/>
    <property type="evidence" value="ECO:0007669"/>
    <property type="project" value="InterPro"/>
</dbReference>
<dbReference type="Gene3D" id="3.40.50.300">
    <property type="entry name" value="P-loop containing nucleotide triphosphate hydrolases"/>
    <property type="match status" value="1"/>
</dbReference>
<comment type="caution">
    <text evidence="3">The sequence shown here is derived from an EMBL/GenBank/DDBJ whole genome shotgun (WGS) entry which is preliminary data.</text>
</comment>
<dbReference type="Pfam" id="PF03567">
    <property type="entry name" value="Sulfotransfer_2"/>
    <property type="match status" value="1"/>
</dbReference>
<keyword evidence="2" id="KW-1133">Transmembrane helix</keyword>
<keyword evidence="2" id="KW-0812">Transmembrane</keyword>
<dbReference type="InterPro" id="IPR027417">
    <property type="entry name" value="P-loop_NTPase"/>
</dbReference>
<name>A0AAD3H5Y4_9STRA</name>
<dbReference type="SUPFAM" id="SSF52540">
    <property type="entry name" value="P-loop containing nucleoside triphosphate hydrolases"/>
    <property type="match status" value="1"/>
</dbReference>
<feature type="compositionally biased region" description="Basic and acidic residues" evidence="1">
    <location>
        <begin position="94"/>
        <end position="112"/>
    </location>
</feature>
<feature type="region of interest" description="Disordered" evidence="1">
    <location>
        <begin position="68"/>
        <end position="112"/>
    </location>
</feature>
<feature type="transmembrane region" description="Helical" evidence="2">
    <location>
        <begin position="21"/>
        <end position="44"/>
    </location>
</feature>
<accession>A0AAD3H5Y4</accession>
<keyword evidence="2" id="KW-0472">Membrane</keyword>
<evidence type="ECO:0008006" key="5">
    <source>
        <dbReference type="Google" id="ProtNLM"/>
    </source>
</evidence>
<dbReference type="InterPro" id="IPR005331">
    <property type="entry name" value="Sulfotransferase"/>
</dbReference>
<evidence type="ECO:0000256" key="2">
    <source>
        <dbReference type="SAM" id="Phobius"/>
    </source>
</evidence>
<evidence type="ECO:0000313" key="4">
    <source>
        <dbReference type="Proteomes" id="UP001054902"/>
    </source>
</evidence>
<gene>
    <name evidence="3" type="ORF">CTEN210_08304</name>
</gene>
<dbReference type="GO" id="GO:0016020">
    <property type="term" value="C:membrane"/>
    <property type="evidence" value="ECO:0007669"/>
    <property type="project" value="InterPro"/>
</dbReference>
<reference evidence="3 4" key="1">
    <citation type="journal article" date="2021" name="Sci. Rep.">
        <title>The genome of the diatom Chaetoceros tenuissimus carries an ancient integrated fragment of an extant virus.</title>
        <authorList>
            <person name="Hongo Y."/>
            <person name="Kimura K."/>
            <person name="Takaki Y."/>
            <person name="Yoshida Y."/>
            <person name="Baba S."/>
            <person name="Kobayashi G."/>
            <person name="Nagasaki K."/>
            <person name="Hano T."/>
            <person name="Tomaru Y."/>
        </authorList>
    </citation>
    <scope>NUCLEOTIDE SEQUENCE [LARGE SCALE GENOMIC DNA]</scope>
    <source>
        <strain evidence="3 4">NIES-3715</strain>
    </source>
</reference>
<proteinExistence type="predicted"/>
<evidence type="ECO:0000313" key="3">
    <source>
        <dbReference type="EMBL" id="GFH51827.1"/>
    </source>
</evidence>
<sequence>MVAMSSRSLGFGIASRERKSSFGFLKALLIIIPGLLLFQAVYMFNDKEATASGKGTLVKSGSKNIAQPSLPVVTQAPQSDDSDDSNKQSADGGKLQKEQNDDETPKKQENKPTVIEKRLEFVHITKTGGSAVEKVGAGEGIIWGACHYMNLTEVGCDKADIEYIAPNYQSYALTSPWHTPPKLLKKYVETAQYPYTDAELFVVIRNPYDRIISEYYCPWLGFQAKYRKNVKKDKDPNDPVNLNWWVQNMVSTLKNATEEFEMKNKDGIMKLEQSKGVNEDKYILAQKHYVNQAEYVFDGDEVIVQHLVHYEDLGKEFDALMAKFGIDATMPSKEKSGVYTNNEKKLSYKDLDSKSIKMINDFAKPDFEKFGYKMVDDKFQDDYSLKSTFKSEP</sequence>
<organism evidence="3 4">
    <name type="scientific">Chaetoceros tenuissimus</name>
    <dbReference type="NCBI Taxonomy" id="426638"/>
    <lineage>
        <taxon>Eukaryota</taxon>
        <taxon>Sar</taxon>
        <taxon>Stramenopiles</taxon>
        <taxon>Ochrophyta</taxon>
        <taxon>Bacillariophyta</taxon>
        <taxon>Coscinodiscophyceae</taxon>
        <taxon>Chaetocerotophycidae</taxon>
        <taxon>Chaetocerotales</taxon>
        <taxon>Chaetocerotaceae</taxon>
        <taxon>Chaetoceros</taxon>
    </lineage>
</organism>
<dbReference type="Proteomes" id="UP001054902">
    <property type="component" value="Unassembled WGS sequence"/>
</dbReference>